<dbReference type="EMBL" id="JAMGBE010000001">
    <property type="protein sequence ID" value="MCL6728929.1"/>
    <property type="molecule type" value="Genomic_DNA"/>
</dbReference>
<reference evidence="8" key="1">
    <citation type="submission" date="2022-05" db="EMBL/GenBank/DDBJ databases">
        <authorList>
            <person name="Jo J.-H."/>
            <person name="Im W.-T."/>
        </authorList>
    </citation>
    <scope>NUCLEOTIDE SEQUENCE</scope>
    <source>
        <strain evidence="8">SE220</strain>
    </source>
</reference>
<comment type="subunit">
    <text evidence="5">Self-interacts. Interacts with FtsZ.</text>
</comment>
<dbReference type="PIRSF" id="PIRSF003101">
    <property type="entry name" value="FtsA"/>
    <property type="match status" value="1"/>
</dbReference>
<evidence type="ECO:0000313" key="8">
    <source>
        <dbReference type="EMBL" id="MCL6728929.1"/>
    </source>
</evidence>
<evidence type="ECO:0000313" key="9">
    <source>
        <dbReference type="Proteomes" id="UP001165342"/>
    </source>
</evidence>
<dbReference type="Gene3D" id="3.30.420.40">
    <property type="match status" value="1"/>
</dbReference>
<dbReference type="GO" id="GO:0051301">
    <property type="term" value="P:cell division"/>
    <property type="evidence" value="ECO:0007669"/>
    <property type="project" value="UniProtKB-KW"/>
</dbReference>
<dbReference type="Gene3D" id="3.30.1490.110">
    <property type="match status" value="1"/>
</dbReference>
<dbReference type="SMART" id="SM00842">
    <property type="entry name" value="FtsA"/>
    <property type="match status" value="1"/>
</dbReference>
<name>A0ABT0RZT1_9SPHN</name>
<accession>A0ABT0RZT1</accession>
<dbReference type="Pfam" id="PF14450">
    <property type="entry name" value="FtsA"/>
    <property type="match status" value="1"/>
</dbReference>
<evidence type="ECO:0000256" key="2">
    <source>
        <dbReference type="ARBA" id="ARBA00022618"/>
    </source>
</evidence>
<dbReference type="PANTHER" id="PTHR32432:SF4">
    <property type="entry name" value="CELL DIVISION PROTEIN FTSA"/>
    <property type="match status" value="1"/>
</dbReference>
<proteinExistence type="inferred from homology"/>
<feature type="domain" description="SHS2" evidence="7">
    <location>
        <begin position="10"/>
        <end position="196"/>
    </location>
</feature>
<dbReference type="PANTHER" id="PTHR32432">
    <property type="entry name" value="CELL DIVISION PROTEIN FTSA-RELATED"/>
    <property type="match status" value="1"/>
</dbReference>
<comment type="caution">
    <text evidence="8">The sequence shown here is derived from an EMBL/GenBank/DDBJ whole genome shotgun (WGS) entry which is preliminary data.</text>
</comment>
<evidence type="ECO:0000259" key="7">
    <source>
        <dbReference type="SMART" id="SM00842"/>
    </source>
</evidence>
<evidence type="ECO:0000256" key="5">
    <source>
        <dbReference type="HAMAP-Rule" id="MF_02033"/>
    </source>
</evidence>
<dbReference type="RefSeq" id="WP_249830422.1">
    <property type="nucleotide sequence ID" value="NZ_JAMGBE010000001.1"/>
</dbReference>
<evidence type="ECO:0000256" key="1">
    <source>
        <dbReference type="ARBA" id="ARBA00022475"/>
    </source>
</evidence>
<dbReference type="CDD" id="cd24048">
    <property type="entry name" value="ASKHA_NBD_FtsA"/>
    <property type="match status" value="1"/>
</dbReference>
<evidence type="ECO:0000256" key="6">
    <source>
        <dbReference type="PIRNR" id="PIRNR003101"/>
    </source>
</evidence>
<evidence type="ECO:0000256" key="4">
    <source>
        <dbReference type="ARBA" id="ARBA00023306"/>
    </source>
</evidence>
<dbReference type="InterPro" id="IPR020823">
    <property type="entry name" value="Cell_div_FtsA"/>
</dbReference>
<dbReference type="NCBIfam" id="TIGR01174">
    <property type="entry name" value="ftsA"/>
    <property type="match status" value="1"/>
</dbReference>
<evidence type="ECO:0000256" key="3">
    <source>
        <dbReference type="ARBA" id="ARBA00023136"/>
    </source>
</evidence>
<dbReference type="InterPro" id="IPR003494">
    <property type="entry name" value="SHS2_FtsA"/>
</dbReference>
<comment type="subcellular location">
    <subcellularLocation>
        <location evidence="5">Cell membrane</location>
        <topology evidence="5">Peripheral membrane protein</topology>
        <orientation evidence="5">Cytoplasmic side</orientation>
    </subcellularLocation>
    <text evidence="5">Localizes to the Z ring in an FtsZ-dependent manner. Targeted to the membrane through a conserved C-terminal amphipathic helix.</text>
</comment>
<keyword evidence="3 5" id="KW-0472">Membrane</keyword>
<comment type="similarity">
    <text evidence="5 6">Belongs to the FtsA/MreB family.</text>
</comment>
<keyword evidence="2 5" id="KW-0132">Cell division</keyword>
<dbReference type="InterPro" id="IPR050696">
    <property type="entry name" value="FtsA/MreB"/>
</dbReference>
<keyword evidence="1 5" id="KW-1003">Cell membrane</keyword>
<comment type="function">
    <text evidence="5 6">Cell division protein that is involved in the assembly of the Z ring. May serve as a membrane anchor for the Z ring.</text>
</comment>
<organism evidence="8 9">
    <name type="scientific">Sphingomonas hankyongi</name>
    <dbReference type="NCBI Taxonomy" id="2908209"/>
    <lineage>
        <taxon>Bacteria</taxon>
        <taxon>Pseudomonadati</taxon>
        <taxon>Pseudomonadota</taxon>
        <taxon>Alphaproteobacteria</taxon>
        <taxon>Sphingomonadales</taxon>
        <taxon>Sphingomonadaceae</taxon>
        <taxon>Sphingomonas</taxon>
    </lineage>
</organism>
<dbReference type="InterPro" id="IPR043129">
    <property type="entry name" value="ATPase_NBD"/>
</dbReference>
<sequence>MAQPSEQEVIAALDIGSSKVSALIVTRGDDGRLTVLGTGQREGRGVKRGYITDMAASEFAVREAVELAERMSAVTVDDVWASYGAGGLVSDVANVEVELGGHPIEQSDIDELMGAGRRAIDRNGQVVLHAHPALYTIDRAQGVQQPIGLFANRLGVDIHVIAADPAPLRNIDTVIRSAHLGVKAIVASPIAAALACLSEEERELGVALVELGAEVTNVSVHFGGMLVGLRSVELGARDITNDIAAAFAVQRRDAERLKCFYGSAMTSPRDNHEMIEAAQIGAEPGAEPMKITRAQLMMVIRQRVEELTNEVEAALKGLGFTGPVGRQVVLTGGGAELKNIADYMQGVLGRAVRVGRPKQITGLPDAHSGPAFSTLVGLALLAGSGTGDIRDIALGPIAQRRQATGMFGRLISAMKGGF</sequence>
<dbReference type="HAMAP" id="MF_02033">
    <property type="entry name" value="FtsA"/>
    <property type="match status" value="1"/>
</dbReference>
<keyword evidence="4 5" id="KW-0131">Cell cycle</keyword>
<dbReference type="SUPFAM" id="SSF53067">
    <property type="entry name" value="Actin-like ATPase domain"/>
    <property type="match status" value="2"/>
</dbReference>
<dbReference type="Proteomes" id="UP001165342">
    <property type="component" value="Unassembled WGS sequence"/>
</dbReference>
<gene>
    <name evidence="5 8" type="primary">ftsA</name>
    <name evidence="8" type="ORF">LZ538_02530</name>
</gene>
<dbReference type="Pfam" id="PF02491">
    <property type="entry name" value="SHS2_FTSA"/>
    <property type="match status" value="1"/>
</dbReference>
<keyword evidence="9" id="KW-1185">Reference proteome</keyword>
<protein>
    <recommendedName>
        <fullName evidence="5 6">Cell division protein FtsA</fullName>
    </recommendedName>
</protein>